<comment type="caution">
    <text evidence="10">Lacks conserved residue(s) required for the propagation of feature annotation.</text>
</comment>
<dbReference type="InterPro" id="IPR013320">
    <property type="entry name" value="ConA-like_dom_sf"/>
</dbReference>
<feature type="domain" description="Laminin G" evidence="12">
    <location>
        <begin position="839"/>
        <end position="1005"/>
    </location>
</feature>
<dbReference type="SUPFAM" id="SSF57196">
    <property type="entry name" value="EGF/Laminin"/>
    <property type="match status" value="2"/>
</dbReference>
<evidence type="ECO:0000256" key="6">
    <source>
        <dbReference type="ARBA" id="ARBA00022869"/>
    </source>
</evidence>
<feature type="domain" description="Laminin EGF-like" evidence="13">
    <location>
        <begin position="24"/>
        <end position="69"/>
    </location>
</feature>
<dbReference type="InterPro" id="IPR050372">
    <property type="entry name" value="Neurexin-related_CASP"/>
</dbReference>
<dbReference type="Gene3D" id="2.60.120.200">
    <property type="match status" value="5"/>
</dbReference>
<dbReference type="SUPFAM" id="SSF49899">
    <property type="entry name" value="Concanavalin A-like lectins/glucanases"/>
    <property type="match status" value="5"/>
</dbReference>
<evidence type="ECO:0000259" key="13">
    <source>
        <dbReference type="PROSITE" id="PS50027"/>
    </source>
</evidence>
<evidence type="ECO:0000256" key="4">
    <source>
        <dbReference type="ARBA" id="ARBA00022729"/>
    </source>
</evidence>
<dbReference type="Gene3D" id="2.10.25.10">
    <property type="entry name" value="Laminin"/>
    <property type="match status" value="2"/>
</dbReference>
<evidence type="ECO:0000256" key="3">
    <source>
        <dbReference type="ARBA" id="ARBA00022530"/>
    </source>
</evidence>
<evidence type="ECO:0000259" key="12">
    <source>
        <dbReference type="PROSITE" id="PS50025"/>
    </source>
</evidence>
<dbReference type="PANTHER" id="PTHR15036">
    <property type="entry name" value="PIKACHURIN-LIKE PROTEIN"/>
    <property type="match status" value="1"/>
</dbReference>
<feature type="disulfide bond" evidence="10">
    <location>
        <begin position="26"/>
        <end position="43"/>
    </location>
</feature>
<dbReference type="GO" id="GO:0016020">
    <property type="term" value="C:membrane"/>
    <property type="evidence" value="ECO:0007669"/>
    <property type="project" value="UniProtKB-SubCell"/>
</dbReference>
<dbReference type="Pfam" id="PF02210">
    <property type="entry name" value="Laminin_G_2"/>
    <property type="match status" value="5"/>
</dbReference>
<evidence type="ECO:0000256" key="5">
    <source>
        <dbReference type="ARBA" id="ARBA00022737"/>
    </source>
</evidence>
<dbReference type="CDD" id="cd00055">
    <property type="entry name" value="EGF_Lam"/>
    <property type="match status" value="2"/>
</dbReference>
<accession>A0A915EU75</accession>
<evidence type="ECO:0000256" key="1">
    <source>
        <dbReference type="ARBA" id="ARBA00004302"/>
    </source>
</evidence>
<dbReference type="GO" id="GO:0005576">
    <property type="term" value="C:extracellular region"/>
    <property type="evidence" value="ECO:0007669"/>
    <property type="project" value="UniProtKB-ARBA"/>
</dbReference>
<feature type="domain" description="Laminin G" evidence="12">
    <location>
        <begin position="119"/>
        <end position="295"/>
    </location>
</feature>
<keyword evidence="4" id="KW-0732">Signal</keyword>
<evidence type="ECO:0000256" key="2">
    <source>
        <dbReference type="ARBA" id="ARBA00022525"/>
    </source>
</evidence>
<name>A0A915EU75_9BILA</name>
<evidence type="ECO:0000256" key="11">
    <source>
        <dbReference type="SAM" id="MobiDB-lite"/>
    </source>
</evidence>
<protein>
    <submittedName>
        <fullName evidence="15">Uncharacterized protein</fullName>
    </submittedName>
</protein>
<feature type="compositionally biased region" description="Low complexity" evidence="11">
    <location>
        <begin position="616"/>
        <end position="627"/>
    </location>
</feature>
<dbReference type="PROSITE" id="PS50027">
    <property type="entry name" value="EGF_LAM_2"/>
    <property type="match status" value="2"/>
</dbReference>
<keyword evidence="3" id="KW-0272">Extracellular matrix</keyword>
<feature type="compositionally biased region" description="Polar residues" evidence="11">
    <location>
        <begin position="629"/>
        <end position="640"/>
    </location>
</feature>
<dbReference type="InterPro" id="IPR002049">
    <property type="entry name" value="LE_dom"/>
</dbReference>
<feature type="domain" description="Laminin EGF-like" evidence="13">
    <location>
        <begin position="70"/>
        <end position="114"/>
    </location>
</feature>
<sequence length="1008" mass="110602">MKCLGTGHLNPTFGDFGYPNYKECGCNAIGSKGQKCDATNGECSCHPNFTSRTCDRCAAKYYRYPECLECGCNSAGSKGVTCDNDGQCYCKPNFEGNHCDQCKEKFYNFPICEGFFKIKLGAHFEKGSVLEFPVAQHSDDFGAYTQIRLLFRTREDNGILLYFGNDNARIAGEFIAIELENGRPKLTLNFGRDAVSAVLEVPVNDFHWREVTKARSDEFADEQTIIAPGAKSVLNFFDDSRRLFVGGVPAGFKIPSSIHQHSFVGDLDKLRLNGELIGFWNSEKAVHISGAEMRTLLDEERNAESGVSFNGKGYMQLGVASWNLRKRTAIMLSFFTYSPDGLLFFVGFERDQLLLELVDGRISLSFDLGSGLAELLSNEGNYNDGKWHNVHINRVERQAKLEIDGKDVTEGESPGSLFEMSVSDSFYVGGLPRNIETRFTVQPFRGCIKNLKLDSEYINLSKAKATKGVQSSCLNKEVRVEELVKIDIESDFLVVHSNGEDSELIKAELSTRMAGHWHYVSVVHNKNTLKMHLDGVFSEEVKAGDFSDVINSNDVVLIFGHSSSSETPGNFIGCIGDSTFNEVKLTGCTIGGVPITSTTGEGKGHSPDDPESAFKAGNGASTAAGTGLLPSTSVSASSNVRPEGSCALPEVSHGEREDSHGIRFGLAAGSRLEFDRPPHSFDRNIVFSVQLRATAANGIIMFVTNEKHSDYMALYMQDGKIFFSFGSGTAQLTIQGKQSLLDDEWHSVRAEREGTVAALFIDGRPEAENQTEGTELIDAQPPLYIGGLPTDLVPFASRILPEVKSEFGGCLRDFKLNDKKFDDTGRELGTVSCAQYTENGIYLAKDGGYAIINPQFVVGQSFSFELEIKPRTKNAVQLSVGKLEFLSLQILNGTVKFSVDNGAGVESVIFEPTADNLICDGHWHQIKLYKKKNLITLNLDGKPLYFGGVPKDIKLKGLDTVEPYVGCVRILSIGKKTRKRSSPPTSTSVDLSEMTLFGSVKRNSCPLN</sequence>
<evidence type="ECO:0000313" key="14">
    <source>
        <dbReference type="Proteomes" id="UP000887574"/>
    </source>
</evidence>
<feature type="disulfide bond" evidence="10">
    <location>
        <begin position="70"/>
        <end position="82"/>
    </location>
</feature>
<dbReference type="FunFam" id="2.10.25.10:FF:000034">
    <property type="entry name" value="Laminin subunit alpha 3"/>
    <property type="match status" value="1"/>
</dbReference>
<keyword evidence="9 10" id="KW-0424">Laminin EGF-like domain</keyword>
<feature type="disulfide bond" evidence="10">
    <location>
        <begin position="24"/>
        <end position="36"/>
    </location>
</feature>
<dbReference type="Pfam" id="PF00053">
    <property type="entry name" value="EGF_laminin"/>
    <property type="match status" value="2"/>
</dbReference>
<feature type="disulfide bond" evidence="10">
    <location>
        <begin position="90"/>
        <end position="99"/>
    </location>
</feature>
<reference evidence="15" key="1">
    <citation type="submission" date="2022-11" db="UniProtKB">
        <authorList>
            <consortium name="WormBaseParasite"/>
        </authorList>
    </citation>
    <scope>IDENTIFICATION</scope>
</reference>
<dbReference type="CDD" id="cd00110">
    <property type="entry name" value="LamG"/>
    <property type="match status" value="4"/>
</dbReference>
<dbReference type="PROSITE" id="PS01248">
    <property type="entry name" value="EGF_LAM_1"/>
    <property type="match status" value="1"/>
</dbReference>
<feature type="domain" description="Laminin G" evidence="12">
    <location>
        <begin position="304"/>
        <end position="473"/>
    </location>
</feature>
<dbReference type="PANTHER" id="PTHR15036:SF67">
    <property type="entry name" value="LAMININ SUBUNIT ALPHA-LIKE PROTEIN"/>
    <property type="match status" value="1"/>
</dbReference>
<evidence type="ECO:0000256" key="9">
    <source>
        <dbReference type="ARBA" id="ARBA00023292"/>
    </source>
</evidence>
<keyword evidence="5" id="KW-0677">Repeat</keyword>
<evidence type="ECO:0000256" key="7">
    <source>
        <dbReference type="ARBA" id="ARBA00023157"/>
    </source>
</evidence>
<dbReference type="PROSITE" id="PS50025">
    <property type="entry name" value="LAM_G_DOMAIN"/>
    <property type="match status" value="4"/>
</dbReference>
<dbReference type="SMART" id="SM00282">
    <property type="entry name" value="LamG"/>
    <property type="match status" value="4"/>
</dbReference>
<feature type="region of interest" description="Disordered" evidence="11">
    <location>
        <begin position="595"/>
        <end position="654"/>
    </location>
</feature>
<evidence type="ECO:0000256" key="8">
    <source>
        <dbReference type="ARBA" id="ARBA00023180"/>
    </source>
</evidence>
<dbReference type="Proteomes" id="UP000887574">
    <property type="component" value="Unplaced"/>
</dbReference>
<dbReference type="AlphaFoldDB" id="A0A915EU75"/>
<keyword evidence="8" id="KW-0325">Glycoprotein</keyword>
<keyword evidence="6" id="KW-0084">Basement membrane</keyword>
<dbReference type="WBParaSite" id="jg9328">
    <property type="protein sequence ID" value="jg9328"/>
    <property type="gene ID" value="jg9328"/>
</dbReference>
<comment type="subcellular location">
    <subcellularLocation>
        <location evidence="1">Secreted</location>
        <location evidence="1">Extracellular space</location>
        <location evidence="1">Extracellular matrix</location>
        <location evidence="1">Basement membrane</location>
    </subcellularLocation>
</comment>
<dbReference type="InterPro" id="IPR001791">
    <property type="entry name" value="Laminin_G"/>
</dbReference>
<evidence type="ECO:0000313" key="15">
    <source>
        <dbReference type="WBParaSite" id="jg9328"/>
    </source>
</evidence>
<dbReference type="GO" id="GO:0005604">
    <property type="term" value="C:basement membrane"/>
    <property type="evidence" value="ECO:0007669"/>
    <property type="project" value="UniProtKB-SubCell"/>
</dbReference>
<feature type="domain" description="Laminin G" evidence="12">
    <location>
        <begin position="661"/>
        <end position="833"/>
    </location>
</feature>
<keyword evidence="7 10" id="KW-1015">Disulfide bond</keyword>
<proteinExistence type="predicted"/>
<dbReference type="FunFam" id="2.10.25.10:FF:000082">
    <property type="entry name" value="Laminin subunit alpha 1"/>
    <property type="match status" value="1"/>
</dbReference>
<feature type="disulfide bond" evidence="10">
    <location>
        <begin position="45"/>
        <end position="54"/>
    </location>
</feature>
<evidence type="ECO:0000256" key="10">
    <source>
        <dbReference type="PROSITE-ProRule" id="PRU00460"/>
    </source>
</evidence>
<keyword evidence="14" id="KW-1185">Reference proteome</keyword>
<keyword evidence="2" id="KW-0964">Secreted</keyword>
<organism evidence="14 15">
    <name type="scientific">Ditylenchus dipsaci</name>
    <dbReference type="NCBI Taxonomy" id="166011"/>
    <lineage>
        <taxon>Eukaryota</taxon>
        <taxon>Metazoa</taxon>
        <taxon>Ecdysozoa</taxon>
        <taxon>Nematoda</taxon>
        <taxon>Chromadorea</taxon>
        <taxon>Rhabditida</taxon>
        <taxon>Tylenchina</taxon>
        <taxon>Tylenchomorpha</taxon>
        <taxon>Sphaerularioidea</taxon>
        <taxon>Anguinidae</taxon>
        <taxon>Anguininae</taxon>
        <taxon>Ditylenchus</taxon>
    </lineage>
</organism>
<dbReference type="SMART" id="SM00180">
    <property type="entry name" value="EGF_Lam"/>
    <property type="match status" value="2"/>
</dbReference>